<dbReference type="Proteomes" id="UP001589647">
    <property type="component" value="Unassembled WGS sequence"/>
</dbReference>
<evidence type="ECO:0000313" key="2">
    <source>
        <dbReference type="Proteomes" id="UP001589647"/>
    </source>
</evidence>
<dbReference type="RefSeq" id="WP_189647665.1">
    <property type="nucleotide sequence ID" value="NZ_BMRC01000005.1"/>
</dbReference>
<evidence type="ECO:0000313" key="1">
    <source>
        <dbReference type="EMBL" id="MFB9208627.1"/>
    </source>
</evidence>
<sequence>MPSAVTPNAAVRDAARSILEAANSRAALPADVAVDQFRPPCTSDWPLVWPTGTDIAKYDTSGYPKLVHSATGDDFFTYQLSPELRDRPGIDLPSAA</sequence>
<accession>A0ABV5IWI9</accession>
<gene>
    <name evidence="1" type="ORF">ACFFV7_46120</name>
</gene>
<dbReference type="EMBL" id="JBHMEI010000078">
    <property type="protein sequence ID" value="MFB9208627.1"/>
    <property type="molecule type" value="Genomic_DNA"/>
</dbReference>
<name>A0ABV5IWI9_9ACTN</name>
<comment type="caution">
    <text evidence="1">The sequence shown here is derived from an EMBL/GenBank/DDBJ whole genome shotgun (WGS) entry which is preliminary data.</text>
</comment>
<protein>
    <submittedName>
        <fullName evidence="1">Uncharacterized protein</fullName>
    </submittedName>
</protein>
<organism evidence="1 2">
    <name type="scientific">Nonomuraea spiralis</name>
    <dbReference type="NCBI Taxonomy" id="46182"/>
    <lineage>
        <taxon>Bacteria</taxon>
        <taxon>Bacillati</taxon>
        <taxon>Actinomycetota</taxon>
        <taxon>Actinomycetes</taxon>
        <taxon>Streptosporangiales</taxon>
        <taxon>Streptosporangiaceae</taxon>
        <taxon>Nonomuraea</taxon>
    </lineage>
</organism>
<proteinExistence type="predicted"/>
<reference evidence="1 2" key="1">
    <citation type="submission" date="2024-09" db="EMBL/GenBank/DDBJ databases">
        <authorList>
            <person name="Sun Q."/>
            <person name="Mori K."/>
        </authorList>
    </citation>
    <scope>NUCLEOTIDE SEQUENCE [LARGE SCALE GENOMIC DNA]</scope>
    <source>
        <strain evidence="1 2">CCM 3426</strain>
    </source>
</reference>
<keyword evidence="2" id="KW-1185">Reference proteome</keyword>